<protein>
    <submittedName>
        <fullName evidence="2">Uncharacterized protein</fullName>
    </submittedName>
</protein>
<evidence type="ECO:0000256" key="1">
    <source>
        <dbReference type="SAM" id="Phobius"/>
    </source>
</evidence>
<accession>A0A658R6D8</accession>
<keyword evidence="3" id="KW-1185">Reference proteome</keyword>
<dbReference type="EMBL" id="FCNV02000031">
    <property type="protein sequence ID" value="SAL52757.1"/>
    <property type="molecule type" value="Genomic_DNA"/>
</dbReference>
<evidence type="ECO:0000313" key="3">
    <source>
        <dbReference type="Proteomes" id="UP000198263"/>
    </source>
</evidence>
<name>A0A658R6D8_9BURK</name>
<feature type="transmembrane region" description="Helical" evidence="1">
    <location>
        <begin position="342"/>
        <end position="362"/>
    </location>
</feature>
<keyword evidence="1" id="KW-1133">Transmembrane helix</keyword>
<organism evidence="2 3">
    <name type="scientific">Caballeronia concitans</name>
    <dbReference type="NCBI Taxonomy" id="1777133"/>
    <lineage>
        <taxon>Bacteria</taxon>
        <taxon>Pseudomonadati</taxon>
        <taxon>Pseudomonadota</taxon>
        <taxon>Betaproteobacteria</taxon>
        <taxon>Burkholderiales</taxon>
        <taxon>Burkholderiaceae</taxon>
        <taxon>Caballeronia</taxon>
    </lineage>
</organism>
<dbReference type="AlphaFoldDB" id="A0A658R6D8"/>
<sequence>MPKIRSTFRLSRMRRRMSSFRAPKRLRRPREVLATRPASLTRVEPSATGVEQHSAWIRAIASALAVTLSLWVVSYVTGVPDFGRATRDLNFGVDLDPTSAHDGYLVNAIEKGEIFVTVSLDTQVMAKAPAPFGELLRLVESREPSAIEEGQAKLTLQFWRDRKLHPVEVLPNNDHKIELLVVSDREIQPADEGNVSIKPVSVEGLKSFKIFNRFSFGHPYLVTVTDGFYLGPLLQKTLSYDINLRFASPLNGQNGLAQFEWHQAFRVMHSPTATFGAVNRVNFLSRIDDVRTLTGAAADVEPAVRTYGRLTEVSEVTADTEASGFEPLEVTVRGTDTGRKDLVDFVVFGMAAVFGAAASVLFESALSALTKSRSRR</sequence>
<comment type="caution">
    <text evidence="2">The sequence shown here is derived from an EMBL/GenBank/DDBJ whole genome shotgun (WGS) entry which is preliminary data.</text>
</comment>
<evidence type="ECO:0000313" key="2">
    <source>
        <dbReference type="EMBL" id="SAL52757.1"/>
    </source>
</evidence>
<proteinExistence type="predicted"/>
<keyword evidence="1" id="KW-0472">Membrane</keyword>
<dbReference type="Proteomes" id="UP000198263">
    <property type="component" value="Unassembled WGS sequence"/>
</dbReference>
<keyword evidence="1" id="KW-0812">Transmembrane</keyword>
<reference evidence="2 3" key="1">
    <citation type="submission" date="2016-01" db="EMBL/GenBank/DDBJ databases">
        <authorList>
            <person name="Peeters C."/>
        </authorList>
    </citation>
    <scope>NUCLEOTIDE SEQUENCE [LARGE SCALE GENOMIC DNA]</scope>
    <source>
        <strain evidence="2">LMG 29315</strain>
    </source>
</reference>
<gene>
    <name evidence="2" type="ORF">AWB72_05634</name>
</gene>